<dbReference type="EMBL" id="CP104694">
    <property type="protein sequence ID" value="UXI69971.1"/>
    <property type="molecule type" value="Genomic_DNA"/>
</dbReference>
<dbReference type="InterPro" id="IPR002347">
    <property type="entry name" value="SDR_fam"/>
</dbReference>
<proteinExistence type="inferred from homology"/>
<comment type="similarity">
    <text evidence="1">Belongs to the short-chain dehydrogenases/reductases (SDR) family.</text>
</comment>
<gene>
    <name evidence="2" type="ORF">N4264_10190</name>
</gene>
<dbReference type="PANTHER" id="PTHR42879:SF6">
    <property type="entry name" value="NADPH-DEPENDENT REDUCTASE BACG"/>
    <property type="match status" value="1"/>
</dbReference>
<dbReference type="Gene3D" id="3.40.50.720">
    <property type="entry name" value="NAD(P)-binding Rossmann-like Domain"/>
    <property type="match status" value="1"/>
</dbReference>
<dbReference type="PRINTS" id="PR00081">
    <property type="entry name" value="GDHRDH"/>
</dbReference>
<dbReference type="RefSeq" id="WP_261696923.1">
    <property type="nucleotide sequence ID" value="NZ_CP104694.1"/>
</dbReference>
<sequence length="262" mass="26821">MDFGISGRKALIVGGSKGLGRGVARALAAEGVDVALIARDAEPLAQTASTIESEFGVRALAVPADLGDAASLDAALARCASSLGEIDILLNNSGGPPPSGVAGIAPAVWEAQFQSMVMPIFRITQFVLPAMRRRGFGRILTVASSSVVEPNPAIAISNTLRSALVGWSKTLATEVAADGITVNLLLPGQVATDRTAFLDAAAAERQGVPVEKVRGAREAGIPARRYGTPEEFGAVAAFLASVQAAYVTGSMVRVDGGLLRSV</sequence>
<dbReference type="SUPFAM" id="SSF51735">
    <property type="entry name" value="NAD(P)-binding Rossmann-fold domains"/>
    <property type="match status" value="1"/>
</dbReference>
<organism evidence="2 3">
    <name type="scientific">Tahibacter amnicola</name>
    <dbReference type="NCBI Taxonomy" id="2976241"/>
    <lineage>
        <taxon>Bacteria</taxon>
        <taxon>Pseudomonadati</taxon>
        <taxon>Pseudomonadota</taxon>
        <taxon>Gammaproteobacteria</taxon>
        <taxon>Lysobacterales</taxon>
        <taxon>Rhodanobacteraceae</taxon>
        <taxon>Tahibacter</taxon>
    </lineage>
</organism>
<protein>
    <submittedName>
        <fullName evidence="2">SDR family oxidoreductase</fullName>
    </submittedName>
</protein>
<evidence type="ECO:0000313" key="2">
    <source>
        <dbReference type="EMBL" id="UXI69971.1"/>
    </source>
</evidence>
<dbReference type="Pfam" id="PF13561">
    <property type="entry name" value="adh_short_C2"/>
    <property type="match status" value="1"/>
</dbReference>
<reference evidence="2" key="1">
    <citation type="submission" date="2022-09" db="EMBL/GenBank/DDBJ databases">
        <title>Tahibacter sp. nov., isolated from a fresh water.</title>
        <authorList>
            <person name="Baek J.H."/>
            <person name="Lee J.K."/>
            <person name="Kim J.M."/>
            <person name="Jeon C.O."/>
        </authorList>
    </citation>
    <scope>NUCLEOTIDE SEQUENCE</scope>
    <source>
        <strain evidence="2">W38</strain>
    </source>
</reference>
<dbReference type="Proteomes" id="UP001064632">
    <property type="component" value="Chromosome"/>
</dbReference>
<name>A0ABY6BN27_9GAMM</name>
<dbReference type="InterPro" id="IPR036291">
    <property type="entry name" value="NAD(P)-bd_dom_sf"/>
</dbReference>
<evidence type="ECO:0000313" key="3">
    <source>
        <dbReference type="Proteomes" id="UP001064632"/>
    </source>
</evidence>
<accession>A0ABY6BN27</accession>
<dbReference type="PANTHER" id="PTHR42879">
    <property type="entry name" value="3-OXOACYL-(ACYL-CARRIER-PROTEIN) REDUCTASE"/>
    <property type="match status" value="1"/>
</dbReference>
<dbReference type="InterPro" id="IPR050259">
    <property type="entry name" value="SDR"/>
</dbReference>
<keyword evidence="3" id="KW-1185">Reference proteome</keyword>
<evidence type="ECO:0000256" key="1">
    <source>
        <dbReference type="ARBA" id="ARBA00006484"/>
    </source>
</evidence>